<dbReference type="Pfam" id="PF01815">
    <property type="entry name" value="Rop"/>
    <property type="match status" value="1"/>
</dbReference>
<sequence>MTKQELSAVNMAKFIKAQTLILLDKLNDLDLDERANECEQLHEMAETRYCNLEKQLTKQA</sequence>
<evidence type="ECO:0000313" key="1">
    <source>
        <dbReference type="EMBL" id="CRY96339.1"/>
    </source>
</evidence>
<reference evidence="1" key="2">
    <citation type="submission" date="2015-07" db="EMBL/GenBank/DDBJ databases">
        <title>Plasmids, circular viruses and viroids from rat gut.</title>
        <authorList>
            <person name="Jorgensen T.J."/>
            <person name="Hansen M.A."/>
            <person name="Xu Z."/>
            <person name="Tabak M.A."/>
            <person name="Sorensen S.J."/>
            <person name="Hansen L.H."/>
        </authorList>
    </citation>
    <scope>NUCLEOTIDE SEQUENCE</scope>
    <source>
        <plasmid evidence="1">pRGFK1062</plasmid>
    </source>
</reference>
<dbReference type="SUPFAM" id="SSF47380">
    <property type="entry name" value="ROP protein"/>
    <property type="match status" value="1"/>
</dbReference>
<evidence type="ECO:0008006" key="2">
    <source>
        <dbReference type="Google" id="ProtNLM"/>
    </source>
</evidence>
<keyword evidence="1" id="KW-0614">Plasmid</keyword>
<reference evidence="1" key="1">
    <citation type="submission" date="2015-06" db="EMBL/GenBank/DDBJ databases">
        <authorList>
            <person name="Joergensen T."/>
        </authorList>
    </citation>
    <scope>NUCLEOTIDE SEQUENCE</scope>
    <source>
        <plasmid evidence="1">pRGFK1062</plasmid>
    </source>
</reference>
<proteinExistence type="predicted"/>
<dbReference type="PRINTS" id="PR00835">
    <property type="entry name" value="ROPREGULATRY"/>
</dbReference>
<dbReference type="Gene3D" id="1.10.287.230">
    <property type="match status" value="1"/>
</dbReference>
<dbReference type="InterPro" id="IPR035962">
    <property type="entry name" value="Rop-like_sf"/>
</dbReference>
<name>A0A0H5Q4K7_9ZZZZ</name>
<dbReference type="InterPro" id="IPR000769">
    <property type="entry name" value="Regulatory_Rop"/>
</dbReference>
<protein>
    <recommendedName>
        <fullName evidence="2">Rop protein</fullName>
    </recommendedName>
</protein>
<dbReference type="EMBL" id="LN853643">
    <property type="protein sequence ID" value="CRY96339.1"/>
    <property type="molecule type" value="Genomic_DNA"/>
</dbReference>
<geneLocation type="plasmid" evidence="1">
    <name>pRGFK1062</name>
</geneLocation>
<organism evidence="1">
    <name type="scientific">uncultured prokaryote</name>
    <dbReference type="NCBI Taxonomy" id="198431"/>
    <lineage>
        <taxon>unclassified sequences</taxon>
        <taxon>environmental samples</taxon>
    </lineage>
</organism>
<dbReference type="AlphaFoldDB" id="A0A0H5Q4K7"/>
<accession>A0A0H5Q4K7</accession>